<gene>
    <name evidence="1" type="ORF">D7X32_44565</name>
</gene>
<dbReference type="EMBL" id="RAWE01000476">
    <property type="protein sequence ID" value="RKG92080.1"/>
    <property type="molecule type" value="Genomic_DNA"/>
</dbReference>
<dbReference type="InterPro" id="IPR006311">
    <property type="entry name" value="TAT_signal"/>
</dbReference>
<evidence type="ECO:0000313" key="1">
    <source>
        <dbReference type="EMBL" id="RKG92080.1"/>
    </source>
</evidence>
<dbReference type="Proteomes" id="UP000268313">
    <property type="component" value="Unassembled WGS sequence"/>
</dbReference>
<reference evidence="2" key="1">
    <citation type="submission" date="2018-09" db="EMBL/GenBank/DDBJ databases">
        <authorList>
            <person name="Livingstone P.G."/>
            <person name="Whitworth D.E."/>
        </authorList>
    </citation>
    <scope>NUCLEOTIDE SEQUENCE [LARGE SCALE GENOMIC DNA]</scope>
    <source>
        <strain evidence="2">CA043D</strain>
    </source>
</reference>
<protein>
    <submittedName>
        <fullName evidence="1">Translocation protein TolB</fullName>
    </submittedName>
</protein>
<accession>A0A3A8JJR5</accession>
<sequence length="135" mass="13751">MSLNRRELLRLSMLGGGALALGPGLLNESHAAPAQPGPSPYGAISGWPDANGVRLPAGFTSRIIARSGQAVGNTGYTWHGAPNGGNCFSLATGDWVYVSNGELGAEGGASAVRFDGSGAVVGAYRILANTRRNRA</sequence>
<dbReference type="AlphaFoldDB" id="A0A3A8JJR5"/>
<name>A0A3A8JJR5_9BACT</name>
<organism evidence="1 2">
    <name type="scientific">Corallococcus carmarthensis</name>
    <dbReference type="NCBI Taxonomy" id="2316728"/>
    <lineage>
        <taxon>Bacteria</taxon>
        <taxon>Pseudomonadati</taxon>
        <taxon>Myxococcota</taxon>
        <taxon>Myxococcia</taxon>
        <taxon>Myxococcales</taxon>
        <taxon>Cystobacterineae</taxon>
        <taxon>Myxococcaceae</taxon>
        <taxon>Corallococcus</taxon>
    </lineage>
</organism>
<dbReference type="PROSITE" id="PS51318">
    <property type="entry name" value="TAT"/>
    <property type="match status" value="1"/>
</dbReference>
<feature type="non-terminal residue" evidence="1">
    <location>
        <position position="135"/>
    </location>
</feature>
<comment type="caution">
    <text evidence="1">The sequence shown here is derived from an EMBL/GenBank/DDBJ whole genome shotgun (WGS) entry which is preliminary data.</text>
</comment>
<proteinExistence type="predicted"/>
<keyword evidence="2" id="KW-1185">Reference proteome</keyword>
<evidence type="ECO:0000313" key="2">
    <source>
        <dbReference type="Proteomes" id="UP000268313"/>
    </source>
</evidence>